<feature type="domain" description="GST N-terminal" evidence="2">
    <location>
        <begin position="1"/>
        <end position="86"/>
    </location>
</feature>
<dbReference type="GO" id="GO:0004364">
    <property type="term" value="F:glutathione transferase activity"/>
    <property type="evidence" value="ECO:0007669"/>
    <property type="project" value="UniProtKB-EC"/>
</dbReference>
<dbReference type="STRING" id="94624.Bpet3727"/>
<dbReference type="PROSITE" id="PS50405">
    <property type="entry name" value="GST_CTER"/>
    <property type="match status" value="1"/>
</dbReference>
<organism evidence="4 5">
    <name type="scientific">Bordetella petrii (strain ATCC BAA-461 / DSM 12804 / CCUG 43448 / CIP 107267 / Se-1111R)</name>
    <dbReference type="NCBI Taxonomy" id="340100"/>
    <lineage>
        <taxon>Bacteria</taxon>
        <taxon>Pseudomonadati</taxon>
        <taxon>Pseudomonadota</taxon>
        <taxon>Betaproteobacteria</taxon>
        <taxon>Burkholderiales</taxon>
        <taxon>Alcaligenaceae</taxon>
        <taxon>Bordetella</taxon>
    </lineage>
</organism>
<dbReference type="PANTHER" id="PTHR44051">
    <property type="entry name" value="GLUTATHIONE S-TRANSFERASE-RELATED"/>
    <property type="match status" value="1"/>
</dbReference>
<dbReference type="SFLD" id="SFLDG00358">
    <property type="entry name" value="Main_(cytGST)"/>
    <property type="match status" value="1"/>
</dbReference>
<accession>A9I2K3</accession>
<dbReference type="InterPro" id="IPR004045">
    <property type="entry name" value="Glutathione_S-Trfase_N"/>
</dbReference>
<dbReference type="InterPro" id="IPR036249">
    <property type="entry name" value="Thioredoxin-like_sf"/>
</dbReference>
<dbReference type="InterPro" id="IPR036282">
    <property type="entry name" value="Glutathione-S-Trfase_C_sf"/>
</dbReference>
<feature type="domain" description="GST C-terminal" evidence="3">
    <location>
        <begin position="89"/>
        <end position="210"/>
    </location>
</feature>
<evidence type="ECO:0000313" key="5">
    <source>
        <dbReference type="Proteomes" id="UP000001225"/>
    </source>
</evidence>
<dbReference type="SFLD" id="SFLDS00019">
    <property type="entry name" value="Glutathione_Transferase_(cytos"/>
    <property type="match status" value="1"/>
</dbReference>
<evidence type="ECO:0000259" key="3">
    <source>
        <dbReference type="PROSITE" id="PS50405"/>
    </source>
</evidence>
<dbReference type="InterPro" id="IPR004046">
    <property type="entry name" value="GST_C"/>
</dbReference>
<dbReference type="EC" id="2.5.1.18" evidence="4"/>
<dbReference type="Gene3D" id="1.20.1050.10">
    <property type="match status" value="1"/>
</dbReference>
<dbReference type="AlphaFoldDB" id="A9I2K3"/>
<reference evidence="4 5" key="1">
    <citation type="journal article" date="2008" name="BMC Genomics">
        <title>The missing link: Bordetella petrii is endowed with both the metabolic versatility of environmental bacteria and virulence traits of pathogenic Bordetellae.</title>
        <authorList>
            <person name="Gross R."/>
            <person name="Guzman C.A."/>
            <person name="Sebaihia M."/>
            <person name="Martins Dos Santos V.A."/>
            <person name="Pieper D.H."/>
            <person name="Koebnik R."/>
            <person name="Lechner M."/>
            <person name="Bartels D."/>
            <person name="Buhrmester J."/>
            <person name="Choudhuri J.V."/>
            <person name="Ebensen T."/>
            <person name="Gaigalat L."/>
            <person name="Herrmann S."/>
            <person name="Khachane A.N."/>
            <person name="Larisch C."/>
            <person name="Link S."/>
            <person name="Linke B."/>
            <person name="Meyer F."/>
            <person name="Mormann S."/>
            <person name="Nakunst D."/>
            <person name="Rueckert C."/>
            <person name="Schneiker-Bekel S."/>
            <person name="Schulze K."/>
            <person name="Vorhoelter F.J."/>
            <person name="Yevsa T."/>
            <person name="Engle J.T."/>
            <person name="Goldman W.E."/>
            <person name="Puehler A."/>
            <person name="Goebel U.B."/>
            <person name="Goesmann A."/>
            <person name="Bloecker H."/>
            <person name="Kaiser O."/>
            <person name="Martinez-Arias R."/>
        </authorList>
    </citation>
    <scope>NUCLEOTIDE SEQUENCE [LARGE SCALE GENOMIC DNA]</scope>
    <source>
        <strain evidence="5">ATCC BAA-461 / DSM 12804 / CCUG 43448 / CIP 107267 / Se-1111R</strain>
    </source>
</reference>
<evidence type="ECO:0000259" key="2">
    <source>
        <dbReference type="PROSITE" id="PS50404"/>
    </source>
</evidence>
<dbReference type="Pfam" id="PF00043">
    <property type="entry name" value="GST_C"/>
    <property type="match status" value="1"/>
</dbReference>
<dbReference type="SUPFAM" id="SSF52833">
    <property type="entry name" value="Thioredoxin-like"/>
    <property type="match status" value="1"/>
</dbReference>
<dbReference type="Gene3D" id="3.40.30.10">
    <property type="entry name" value="Glutaredoxin"/>
    <property type="match status" value="1"/>
</dbReference>
<dbReference type="InterPro" id="IPR040079">
    <property type="entry name" value="Glutathione_S-Trfase"/>
</dbReference>
<keyword evidence="5" id="KW-1185">Reference proteome</keyword>
<dbReference type="SFLD" id="SFLDG01150">
    <property type="entry name" value="Main.1:_Beta-like"/>
    <property type="match status" value="1"/>
</dbReference>
<dbReference type="PROSITE" id="PS50404">
    <property type="entry name" value="GST_NTER"/>
    <property type="match status" value="1"/>
</dbReference>
<dbReference type="Pfam" id="PF02798">
    <property type="entry name" value="GST_N"/>
    <property type="match status" value="1"/>
</dbReference>
<dbReference type="PANTHER" id="PTHR44051:SF19">
    <property type="entry name" value="DISULFIDE-BOND OXIDOREDUCTASE YFCG"/>
    <property type="match status" value="1"/>
</dbReference>
<protein>
    <submittedName>
        <fullName evidence="4">Glutathione S-transferase family protein</fullName>
        <ecNumber evidence="4">2.5.1.18</ecNumber>
    </submittedName>
</protein>
<dbReference type="SFLD" id="SFLDG01151">
    <property type="entry name" value="Main.2:_Nu-like"/>
    <property type="match status" value="1"/>
</dbReference>
<dbReference type="CDD" id="cd03048">
    <property type="entry name" value="GST_N_Ure2p_like"/>
    <property type="match status" value="1"/>
</dbReference>
<dbReference type="SUPFAM" id="SSF47616">
    <property type="entry name" value="GST C-terminal domain-like"/>
    <property type="match status" value="1"/>
</dbReference>
<name>A9I2K3_BORPD</name>
<keyword evidence="4" id="KW-0808">Transferase</keyword>
<proteinExistence type="inferred from homology"/>
<dbReference type="EMBL" id="AM902716">
    <property type="protein sequence ID" value="CAP44070.1"/>
    <property type="molecule type" value="Genomic_DNA"/>
</dbReference>
<sequence>MIKLYTWATPNGRKISIALEELGLAYEVVPVDLSKDEQLAPDFLQLNPNNKIPVIEDSEGPGGRPFVLFESGAILIYLAEKTGRLLPMDAAQRFLAFQWLMFQMGGIGPMFGQTHHFRRFASGETYSLNRFTKETHRLYRVLDRQLEAHHYVAGSNYGIADIAVYPWVDRFELHDISLESFPNVKRWFEELHARPAVVRGMSIPQARGSA</sequence>
<evidence type="ECO:0000313" key="4">
    <source>
        <dbReference type="EMBL" id="CAP44070.1"/>
    </source>
</evidence>
<dbReference type="InterPro" id="IPR010987">
    <property type="entry name" value="Glutathione-S-Trfase_C-like"/>
</dbReference>
<evidence type="ECO:0000256" key="1">
    <source>
        <dbReference type="RuleBase" id="RU003494"/>
    </source>
</evidence>
<gene>
    <name evidence="4" type="primary">gst7</name>
    <name evidence="4" type="ordered locus">Bpet3727</name>
</gene>
<dbReference type="Proteomes" id="UP000001225">
    <property type="component" value="Chromosome"/>
</dbReference>
<dbReference type="eggNOG" id="COG0625">
    <property type="taxonomic scope" value="Bacteria"/>
</dbReference>
<comment type="similarity">
    <text evidence="1">Belongs to the GST superfamily.</text>
</comment>
<dbReference type="KEGG" id="bpt:Bpet3727"/>